<name>A0ABV5MY83_9ACTN</name>
<reference evidence="1 2" key="1">
    <citation type="submission" date="2024-09" db="EMBL/GenBank/DDBJ databases">
        <authorList>
            <person name="Sun Q."/>
            <person name="Mori K."/>
        </authorList>
    </citation>
    <scope>NUCLEOTIDE SEQUENCE [LARGE SCALE GENOMIC DNA]</scope>
    <source>
        <strain evidence="1 2">JCM 6917</strain>
    </source>
</reference>
<dbReference type="Proteomes" id="UP001589709">
    <property type="component" value="Unassembled WGS sequence"/>
</dbReference>
<dbReference type="RefSeq" id="WP_381344359.1">
    <property type="nucleotide sequence ID" value="NZ_JBHMCY010000013.1"/>
</dbReference>
<keyword evidence="2" id="KW-1185">Reference proteome</keyword>
<sequence>MNSVKEAVTWSGPAIFGLFTVGGVESRLAAQEFAQAGMRPDEVHAYRMSAGPGGGRAEAAVWEYDLTFRDTDLVFAPYLRECLRRASAHAQGIAWLAFEGSFHFDHLFTDDIAGHVYGYCVIGGDPVVTWDHTVLAGDAWKQEIRTVRGVLDRTFPADGAR</sequence>
<proteinExistence type="predicted"/>
<organism evidence="1 2">
    <name type="scientific">Streptomyces cinereospinus</name>
    <dbReference type="NCBI Taxonomy" id="285561"/>
    <lineage>
        <taxon>Bacteria</taxon>
        <taxon>Bacillati</taxon>
        <taxon>Actinomycetota</taxon>
        <taxon>Actinomycetes</taxon>
        <taxon>Kitasatosporales</taxon>
        <taxon>Streptomycetaceae</taxon>
        <taxon>Streptomyces</taxon>
    </lineage>
</organism>
<protein>
    <submittedName>
        <fullName evidence="1">Uncharacterized protein</fullName>
    </submittedName>
</protein>
<dbReference type="EMBL" id="JBHMCY010000013">
    <property type="protein sequence ID" value="MFB9462856.1"/>
    <property type="molecule type" value="Genomic_DNA"/>
</dbReference>
<comment type="caution">
    <text evidence="1">The sequence shown here is derived from an EMBL/GenBank/DDBJ whole genome shotgun (WGS) entry which is preliminary data.</text>
</comment>
<gene>
    <name evidence="1" type="ORF">ACFF45_09100</name>
</gene>
<evidence type="ECO:0000313" key="2">
    <source>
        <dbReference type="Proteomes" id="UP001589709"/>
    </source>
</evidence>
<accession>A0ABV5MY83</accession>
<evidence type="ECO:0000313" key="1">
    <source>
        <dbReference type="EMBL" id="MFB9462856.1"/>
    </source>
</evidence>